<proteinExistence type="inferred from homology"/>
<evidence type="ECO:0000256" key="4">
    <source>
        <dbReference type="ARBA" id="ARBA00011165"/>
    </source>
</evidence>
<gene>
    <name evidence="10" type="ORF">G7058_09435</name>
</gene>
<keyword evidence="6" id="KW-0378">Hydrolase</keyword>
<dbReference type="Pfam" id="PF06964">
    <property type="entry name" value="Alpha-L-AF_C"/>
    <property type="match status" value="1"/>
</dbReference>
<dbReference type="GO" id="GO:0000272">
    <property type="term" value="P:polysaccharide catabolic process"/>
    <property type="evidence" value="ECO:0007669"/>
    <property type="project" value="TreeGrafter"/>
</dbReference>
<name>A0A6G7WKG3_9LACT</name>
<comment type="similarity">
    <text evidence="3">Belongs to the glycosyl hydrolase 51 family.</text>
</comment>
<dbReference type="SUPFAM" id="SSF51445">
    <property type="entry name" value="(Trans)glycosidases"/>
    <property type="match status" value="1"/>
</dbReference>
<dbReference type="Gene3D" id="3.20.20.80">
    <property type="entry name" value="Glycosidases"/>
    <property type="match status" value="1"/>
</dbReference>
<dbReference type="PANTHER" id="PTHR43576">
    <property type="entry name" value="ALPHA-L-ARABINOFURANOSIDASE C-RELATED"/>
    <property type="match status" value="1"/>
</dbReference>
<keyword evidence="11" id="KW-1185">Reference proteome</keyword>
<dbReference type="Proteomes" id="UP000501830">
    <property type="component" value="Chromosome"/>
</dbReference>
<evidence type="ECO:0000313" key="11">
    <source>
        <dbReference type="Proteomes" id="UP000501830"/>
    </source>
</evidence>
<keyword evidence="7" id="KW-0119">Carbohydrate metabolism</keyword>
<dbReference type="SUPFAM" id="SSF51011">
    <property type="entry name" value="Glycosyl hydrolase domain"/>
    <property type="match status" value="1"/>
</dbReference>
<evidence type="ECO:0000256" key="2">
    <source>
        <dbReference type="ARBA" id="ARBA00004881"/>
    </source>
</evidence>
<dbReference type="InterPro" id="IPR010720">
    <property type="entry name" value="Alpha-L-AF_C"/>
</dbReference>
<sequence length="480" mass="54947">MIVDSTRETGTISKYIYGQFAEHLGRCIYEGVWVGEDSPIPHVNGIRQDVVEALREIKVPVIRWPGGCFADEYHWKDGIGPVENRKTIVNTHWGGVTENNHFGTHEFFELCKQVGAEAYVNGNVGSGTVQEMQEWVEYMTMEGTSPMADLRRENGQEEAWKMKFFGVGNESWGCGGNMRPEYYADLYRRYQTYVRNYTTDSIYKIACGPNIDDYDWMEVLMKNAHQFMDGISLHHYSLASVWEDKRPAIGFPEKEWYSLIDSANLMDELITKHSTIMDKYDPEKRVGLIVDEWGSWLAVEPGTNPGFLYQQNTIRDAMIASLTLNIFHKHSDRVHMANIAQMVNVLQSMILTDGDQMIKTPTYHVFNLYKNHMDATKIDSWGDMKETTSYTVSKKEGIITLSFCNYAVDESDEVTLDLGFPIQNVNAEILVSEELDAHNTFEEPERVTVEAFKTYKVDGETLIITLPPKSVVSIYVKEEK</sequence>
<dbReference type="InterPro" id="IPR017853">
    <property type="entry name" value="GH"/>
</dbReference>
<reference evidence="10 11" key="1">
    <citation type="journal article" date="2017" name="Int. J. Syst. Evol. Microbiol.">
        <title>Jeotgalibaca porci sp. nov. and Jeotgalibaca arthritidis sp. nov., isolated from pigs, and emended description of the genus Jeotgalibaca.</title>
        <authorList>
            <person name="Zamora L."/>
            <person name="Perez-Sancho M."/>
            <person name="Dominguez L."/>
            <person name="Fernandez-Garayzabal J.F."/>
            <person name="Vela A.I."/>
        </authorList>
    </citation>
    <scope>NUCLEOTIDE SEQUENCE [LARGE SCALE GENOMIC DNA]</scope>
    <source>
        <strain evidence="10 11">CCUG 69148</strain>
    </source>
</reference>
<dbReference type="Pfam" id="PF22848">
    <property type="entry name" value="ASD1_dom"/>
    <property type="match status" value="1"/>
</dbReference>
<dbReference type="Gene3D" id="2.60.40.1180">
    <property type="entry name" value="Golgi alpha-mannosidase II"/>
    <property type="match status" value="1"/>
</dbReference>
<organism evidence="10 11">
    <name type="scientific">Jeotgalibaca porci</name>
    <dbReference type="NCBI Taxonomy" id="1868793"/>
    <lineage>
        <taxon>Bacteria</taxon>
        <taxon>Bacillati</taxon>
        <taxon>Bacillota</taxon>
        <taxon>Bacilli</taxon>
        <taxon>Lactobacillales</taxon>
        <taxon>Carnobacteriaceae</taxon>
        <taxon>Jeotgalibaca</taxon>
    </lineage>
</organism>
<dbReference type="GO" id="GO:0046556">
    <property type="term" value="F:alpha-L-arabinofuranosidase activity"/>
    <property type="evidence" value="ECO:0007669"/>
    <property type="project" value="UniProtKB-EC"/>
</dbReference>
<dbReference type="AlphaFoldDB" id="A0A6G7WKG3"/>
<dbReference type="EMBL" id="CP049889">
    <property type="protein sequence ID" value="QIK52729.1"/>
    <property type="molecule type" value="Genomic_DNA"/>
</dbReference>
<evidence type="ECO:0000256" key="6">
    <source>
        <dbReference type="ARBA" id="ARBA00022801"/>
    </source>
</evidence>
<dbReference type="EC" id="3.2.1.55" evidence="5"/>
<dbReference type="KEGG" id="jpo:G7058_09435"/>
<dbReference type="InterPro" id="IPR013780">
    <property type="entry name" value="Glyco_hydro_b"/>
</dbReference>
<feature type="domain" description="Alpha-L-arabinofuranosidase C-terminal" evidence="9">
    <location>
        <begin position="291"/>
        <end position="470"/>
    </location>
</feature>
<dbReference type="GO" id="GO:0046373">
    <property type="term" value="P:L-arabinose metabolic process"/>
    <property type="evidence" value="ECO:0007669"/>
    <property type="project" value="InterPro"/>
</dbReference>
<evidence type="ECO:0000256" key="5">
    <source>
        <dbReference type="ARBA" id="ARBA00012670"/>
    </source>
</evidence>
<comment type="subunit">
    <text evidence="4">Homohexamer; trimer of dimers.</text>
</comment>
<evidence type="ECO:0000256" key="7">
    <source>
        <dbReference type="ARBA" id="ARBA00023277"/>
    </source>
</evidence>
<comment type="catalytic activity">
    <reaction evidence="1">
        <text>Hydrolysis of terminal non-reducing alpha-L-arabinofuranoside residues in alpha-L-arabinosides.</text>
        <dbReference type="EC" id="3.2.1.55"/>
    </reaction>
</comment>
<dbReference type="SMART" id="SM00813">
    <property type="entry name" value="Alpha-L-AF_C"/>
    <property type="match status" value="1"/>
</dbReference>
<evidence type="ECO:0000313" key="10">
    <source>
        <dbReference type="EMBL" id="QIK52729.1"/>
    </source>
</evidence>
<protein>
    <recommendedName>
        <fullName evidence="5">non-reducing end alpha-L-arabinofuranosidase</fullName>
        <ecNumber evidence="5">3.2.1.55</ecNumber>
    </recommendedName>
</protein>
<evidence type="ECO:0000256" key="8">
    <source>
        <dbReference type="ARBA" id="ARBA00023295"/>
    </source>
</evidence>
<comment type="pathway">
    <text evidence="2">Glycan metabolism.</text>
</comment>
<keyword evidence="8" id="KW-0326">Glycosidase</keyword>
<dbReference type="PANTHER" id="PTHR43576:SF2">
    <property type="entry name" value="INTRACELLULAR EXO-ALPHA-L-ARABINOFURANOSIDASE 2"/>
    <property type="match status" value="1"/>
</dbReference>
<evidence type="ECO:0000256" key="3">
    <source>
        <dbReference type="ARBA" id="ARBA00007186"/>
    </source>
</evidence>
<dbReference type="InterPro" id="IPR055235">
    <property type="entry name" value="ASD1_cat"/>
</dbReference>
<evidence type="ECO:0000259" key="9">
    <source>
        <dbReference type="SMART" id="SM00813"/>
    </source>
</evidence>
<accession>A0A6G7WKG3</accession>
<evidence type="ECO:0000256" key="1">
    <source>
        <dbReference type="ARBA" id="ARBA00001462"/>
    </source>
</evidence>